<dbReference type="PROSITE" id="PS50001">
    <property type="entry name" value="SH2"/>
    <property type="match status" value="1"/>
</dbReference>
<dbReference type="InterPro" id="IPR000980">
    <property type="entry name" value="SH2"/>
</dbReference>
<dbReference type="Ensembl" id="ENSRNOT00000107863.2">
    <property type="protein sequence ID" value="ENSRNOP00000096411.1"/>
    <property type="gene ID" value="ENSRNOG00000069420.2"/>
</dbReference>
<dbReference type="InterPro" id="IPR036860">
    <property type="entry name" value="SH2_dom_sf"/>
</dbReference>
<name>A0A8I6ALR3_RAT</name>
<dbReference type="CTD" id="545378"/>
<dbReference type="KEGG" id="rno:102556681"/>
<dbReference type="Pfam" id="PF00017">
    <property type="entry name" value="SH2"/>
    <property type="match status" value="1"/>
</dbReference>
<feature type="domain" description="SH2" evidence="4">
    <location>
        <begin position="5"/>
        <end position="101"/>
    </location>
</feature>
<evidence type="ECO:0000256" key="3">
    <source>
        <dbReference type="PROSITE-ProRule" id="PRU00191"/>
    </source>
</evidence>
<dbReference type="OMA" id="PRWRRSQ"/>
<keyword evidence="6" id="KW-1185">Reference proteome</keyword>
<dbReference type="AlphaFoldDB" id="A0A8I6ALR3"/>
<protein>
    <submittedName>
        <fullName evidence="5">SH2 domain containing 1B2</fullName>
    </submittedName>
</protein>
<dbReference type="GO" id="GO:0045954">
    <property type="term" value="P:positive regulation of natural killer cell mediated cytotoxicity"/>
    <property type="evidence" value="ECO:0000266"/>
    <property type="project" value="RGD"/>
</dbReference>
<keyword evidence="2 3" id="KW-0727">SH2 domain</keyword>
<evidence type="ECO:0000256" key="2">
    <source>
        <dbReference type="ARBA" id="ARBA00022999"/>
    </source>
</evidence>
<dbReference type="CDD" id="cd10342">
    <property type="entry name" value="SH2_SAP1"/>
    <property type="match status" value="1"/>
</dbReference>
<dbReference type="PANTHER" id="PTHR46051:SF3">
    <property type="entry name" value="PHOSPHATIDYLINOSITOL 3,4,5-TRISPHOSPHATE 5-PHOSPHATASE 1"/>
    <property type="match status" value="1"/>
</dbReference>
<dbReference type="GeneTree" id="ENSGT00940000163577"/>
<dbReference type="Proteomes" id="UP000002494">
    <property type="component" value="Chromosome 13"/>
</dbReference>
<evidence type="ECO:0000256" key="1">
    <source>
        <dbReference type="ARBA" id="ARBA00022859"/>
    </source>
</evidence>
<evidence type="ECO:0000313" key="5">
    <source>
        <dbReference type="Ensembl" id="ENSRNOP00000096411.1"/>
    </source>
</evidence>
<reference evidence="5" key="3">
    <citation type="submission" date="2025-09" db="UniProtKB">
        <authorList>
            <consortium name="Ensembl"/>
        </authorList>
    </citation>
    <scope>IDENTIFICATION</scope>
    <source>
        <strain evidence="5">Brown Norway</strain>
    </source>
</reference>
<dbReference type="GO" id="GO:0045953">
    <property type="term" value="P:negative regulation of natural killer cell mediated cytotoxicity"/>
    <property type="evidence" value="ECO:0000266"/>
    <property type="project" value="RGD"/>
</dbReference>
<dbReference type="AGR" id="RGD:1589042"/>
<evidence type="ECO:0000259" key="4">
    <source>
        <dbReference type="PROSITE" id="PS50001"/>
    </source>
</evidence>
<proteinExistence type="predicted"/>
<evidence type="ECO:0000313" key="6">
    <source>
        <dbReference type="Proteomes" id="UP000002494"/>
    </source>
</evidence>
<evidence type="ECO:0000313" key="7">
    <source>
        <dbReference type="RGD" id="1589042"/>
    </source>
</evidence>
<keyword evidence="1" id="KW-0391">Immunity</keyword>
<dbReference type="GO" id="GO:0042267">
    <property type="term" value="P:natural killer cell mediated cytotoxicity"/>
    <property type="evidence" value="ECO:0007669"/>
    <property type="project" value="Ensembl"/>
</dbReference>
<organism evidence="5 6">
    <name type="scientific">Rattus norvegicus</name>
    <name type="common">Rat</name>
    <dbReference type="NCBI Taxonomy" id="10116"/>
    <lineage>
        <taxon>Eukaryota</taxon>
        <taxon>Metazoa</taxon>
        <taxon>Chordata</taxon>
        <taxon>Craniata</taxon>
        <taxon>Vertebrata</taxon>
        <taxon>Euteleostomi</taxon>
        <taxon>Mammalia</taxon>
        <taxon>Eutheria</taxon>
        <taxon>Euarchontoglires</taxon>
        <taxon>Glires</taxon>
        <taxon>Rodentia</taxon>
        <taxon>Myomorpha</taxon>
        <taxon>Muroidea</taxon>
        <taxon>Muridae</taxon>
        <taxon>Murinae</taxon>
        <taxon>Rattus</taxon>
    </lineage>
</organism>
<sequence>MDLPYYHGCLTKPECEALLLKGGADGNFLIRDSESVPGALCLCVSFKKRVYNYRILREKHGYYIMEAKPSTSKEVFPTLEEIIFKFKTPGQGMVVHLSNPIMRRSFCPRERRLKLELNVYENTEEEYVNVLP</sequence>
<dbReference type="SMART" id="SM00252">
    <property type="entry name" value="SH2"/>
    <property type="match status" value="1"/>
</dbReference>
<accession>A0A8I6ALR3</accession>
<dbReference type="RGD" id="1589042">
    <property type="gene designation" value="Sh2d1b2"/>
</dbReference>
<dbReference type="Gene3D" id="3.30.505.10">
    <property type="entry name" value="SH2 domain"/>
    <property type="match status" value="1"/>
</dbReference>
<dbReference type="SUPFAM" id="SSF55550">
    <property type="entry name" value="SH2 domain"/>
    <property type="match status" value="1"/>
</dbReference>
<dbReference type="GO" id="GO:0032814">
    <property type="term" value="P:regulation of natural killer cell activation"/>
    <property type="evidence" value="ECO:0000266"/>
    <property type="project" value="RGD"/>
</dbReference>
<dbReference type="SMR" id="A0A8I6ALR3"/>
<gene>
    <name evidence="5 7" type="primary">Sh2d1b2</name>
</gene>
<dbReference type="GeneID" id="102556681"/>
<dbReference type="RefSeq" id="NP_001408249.1">
    <property type="nucleotide sequence ID" value="NM_001421320.1"/>
</dbReference>
<dbReference type="InterPro" id="IPR035049">
    <property type="entry name" value="EAT2_SH2"/>
</dbReference>
<dbReference type="PRINTS" id="PR00401">
    <property type="entry name" value="SH2DOMAIN"/>
</dbReference>
<dbReference type="OrthoDB" id="10053436at2759"/>
<reference evidence="5" key="2">
    <citation type="submission" date="2025-08" db="UniProtKB">
        <authorList>
            <consortium name="Ensembl"/>
        </authorList>
    </citation>
    <scope>IDENTIFICATION</scope>
    <source>
        <strain evidence="5">Brown Norway</strain>
    </source>
</reference>
<dbReference type="PANTHER" id="PTHR46051">
    <property type="entry name" value="SH2 DOMAIN-CONTAINING PROTEIN"/>
    <property type="match status" value="1"/>
</dbReference>
<reference evidence="5" key="1">
    <citation type="submission" date="2024-01" db="EMBL/GenBank/DDBJ databases">
        <title>GRCr8: a new rat reference genome assembly contstructed from accurate long reads and long range scaffolding.</title>
        <authorList>
            <person name="Doris P.A."/>
            <person name="Kalbfleisch T."/>
            <person name="Li K."/>
            <person name="Howe K."/>
            <person name="Wood J."/>
        </authorList>
    </citation>
    <scope>NUCLEOTIDE SEQUENCE [LARGE SCALE GENOMIC DNA]</scope>
    <source>
        <strain evidence="5">Brown Norway</strain>
    </source>
</reference>